<dbReference type="RefSeq" id="WP_089997582.1">
    <property type="nucleotide sequence ID" value="NZ_FBSY01000007.1"/>
</dbReference>
<sequence>MNTRQQDIVISRKEVIEYYAHSKYNSHIGRVVAQGMLDLDYTYSQLAKISGLKDSTNVRLIVRGQQPLFGQKRQKTHWLVFMKV</sequence>
<dbReference type="Proteomes" id="UP000199271">
    <property type="component" value="Unassembled WGS sequence"/>
</dbReference>
<evidence type="ECO:0000313" key="2">
    <source>
        <dbReference type="Proteomes" id="UP000199271"/>
    </source>
</evidence>
<proteinExistence type="predicted"/>
<name>A0ABP2B732_9LACO</name>
<organism evidence="1 2">
    <name type="scientific">Leuconostoc gasicomitatum</name>
    <dbReference type="NCBI Taxonomy" id="115778"/>
    <lineage>
        <taxon>Bacteria</taxon>
        <taxon>Bacillati</taxon>
        <taxon>Bacillota</taxon>
        <taxon>Bacilli</taxon>
        <taxon>Lactobacillales</taxon>
        <taxon>Lactobacillaceae</taxon>
        <taxon>Leuconostoc</taxon>
        <taxon>Leuconostoc gelidum group</taxon>
    </lineage>
</organism>
<dbReference type="EMBL" id="FBSY01000007">
    <property type="protein sequence ID" value="CUW10444.1"/>
    <property type="molecule type" value="Genomic_DNA"/>
</dbReference>
<accession>A0ABP2B732</accession>
<keyword evidence="2" id="KW-1185">Reference proteome</keyword>
<protein>
    <submittedName>
        <fullName evidence="1">Uncharacterized protein</fullName>
    </submittedName>
</protein>
<evidence type="ECO:0000313" key="1">
    <source>
        <dbReference type="EMBL" id="CUW10444.1"/>
    </source>
</evidence>
<comment type="caution">
    <text evidence="1">The sequence shown here is derived from an EMBL/GenBank/DDBJ whole genome shotgun (WGS) entry which is preliminary data.</text>
</comment>
<reference evidence="1 2" key="1">
    <citation type="submission" date="2015-12" db="EMBL/GenBank/DDBJ databases">
        <authorList>
            <person name="Andreevskaya M."/>
        </authorList>
    </citation>
    <scope>NUCLEOTIDE SEQUENCE [LARGE SCALE GENOMIC DNA]</scope>
    <source>
        <strain evidence="1 2">C122c</strain>
    </source>
</reference>
<gene>
    <name evidence="1" type="ORF">C122C_0804</name>
</gene>